<dbReference type="Gene3D" id="1.20.5.340">
    <property type="match status" value="1"/>
</dbReference>
<dbReference type="KEGG" id="alim:106528851"/>
<dbReference type="Proteomes" id="UP000192220">
    <property type="component" value="Unplaced"/>
</dbReference>
<dbReference type="OrthoDB" id="10059413at2759"/>
<dbReference type="GeneID" id="106528851"/>
<proteinExistence type="predicted"/>
<dbReference type="InterPro" id="IPR004244">
    <property type="entry name" value="Transposase_22"/>
</dbReference>
<evidence type="ECO:0000313" key="3">
    <source>
        <dbReference type="RefSeq" id="XP_013879576.1"/>
    </source>
</evidence>
<accession>A0A2I4CHV5</accession>
<organism evidence="2 3">
    <name type="scientific">Austrofundulus limnaeus</name>
    <name type="common">Annual killifish</name>
    <dbReference type="NCBI Taxonomy" id="52670"/>
    <lineage>
        <taxon>Eukaryota</taxon>
        <taxon>Metazoa</taxon>
        <taxon>Chordata</taxon>
        <taxon>Craniata</taxon>
        <taxon>Vertebrata</taxon>
        <taxon>Euteleostomi</taxon>
        <taxon>Actinopterygii</taxon>
        <taxon>Neopterygii</taxon>
        <taxon>Teleostei</taxon>
        <taxon>Neoteleostei</taxon>
        <taxon>Acanthomorphata</taxon>
        <taxon>Ovalentaria</taxon>
        <taxon>Atherinomorphae</taxon>
        <taxon>Cyprinodontiformes</taxon>
        <taxon>Rivulidae</taxon>
        <taxon>Austrofundulus</taxon>
    </lineage>
</organism>
<dbReference type="STRING" id="52670.A0A2I4CHV5"/>
<dbReference type="InParanoid" id="A0A2I4CHV5"/>
<reference evidence="3" key="1">
    <citation type="submission" date="2025-08" db="UniProtKB">
        <authorList>
            <consortium name="RefSeq"/>
        </authorList>
    </citation>
    <scope>IDENTIFICATION</scope>
</reference>
<dbReference type="Gene3D" id="3.30.250.20">
    <property type="entry name" value="L1 transposable element, C-terminal domain"/>
    <property type="match status" value="1"/>
</dbReference>
<sequence length="294" mass="32740">MPKKSQANKFGQDMGASVAEASSANLACSNAIMATAADNQNAIMEELQSMRQELLKKMDEKAIEIQTELRNATDKLSKRLDKLESHTSELENGVTANADAIAVMESDLSGMKKELTLLRARCEDLEARSRRCNVRITGVKEGREQGKHPSVYVANMLKEALGLDKLPTLDRVHRTLRTKPVQVDLPPRAFVVKCHYFTEKELLLKRAAETGLITSADGDTIRVLPDFTQAVSKQRAAFTEVRKLLRSCDGVRYGLRYPATLRITTADGQETTFKDPKRAKEFVLKELLSAESSR</sequence>
<name>A0A2I4CHV5_AUSLI</name>
<evidence type="ECO:0000313" key="2">
    <source>
        <dbReference type="Proteomes" id="UP000192220"/>
    </source>
</evidence>
<protein>
    <submittedName>
        <fullName evidence="3">Uncharacterized protein LOC106528851</fullName>
    </submittedName>
</protein>
<dbReference type="InterPro" id="IPR042566">
    <property type="entry name" value="L1_C"/>
</dbReference>
<gene>
    <name evidence="3" type="primary">LOC106528851</name>
</gene>
<feature type="coiled-coil region" evidence="1">
    <location>
        <begin position="33"/>
        <end position="128"/>
    </location>
</feature>
<dbReference type="RefSeq" id="XP_013879576.1">
    <property type="nucleotide sequence ID" value="XM_014024122.1"/>
</dbReference>
<keyword evidence="2" id="KW-1185">Reference proteome</keyword>
<dbReference type="PANTHER" id="PTHR11505">
    <property type="entry name" value="L1 TRANSPOSABLE ELEMENT-RELATED"/>
    <property type="match status" value="1"/>
</dbReference>
<keyword evidence="1" id="KW-0175">Coiled coil</keyword>
<evidence type="ECO:0000256" key="1">
    <source>
        <dbReference type="SAM" id="Coils"/>
    </source>
</evidence>
<dbReference type="AlphaFoldDB" id="A0A2I4CHV5"/>